<keyword evidence="9" id="KW-0472">Membrane</keyword>
<dbReference type="InterPro" id="IPR011495">
    <property type="entry name" value="Sig_transdc_His_kin_sub2_dim/P"/>
</dbReference>
<dbReference type="InterPro" id="IPR003660">
    <property type="entry name" value="HAMP_dom"/>
</dbReference>
<dbReference type="CDD" id="cd12914">
    <property type="entry name" value="PDC1_DGC_like"/>
    <property type="match status" value="1"/>
</dbReference>
<dbReference type="AlphaFoldDB" id="A0A399RJ26"/>
<dbReference type="PROSITE" id="PS50885">
    <property type="entry name" value="HAMP"/>
    <property type="match status" value="1"/>
</dbReference>
<keyword evidence="8" id="KW-0067">ATP-binding</keyword>
<dbReference type="Gene3D" id="3.30.450.20">
    <property type="entry name" value="PAS domain"/>
    <property type="match status" value="2"/>
</dbReference>
<keyword evidence="5" id="KW-0808">Transferase</keyword>
<dbReference type="Gene3D" id="3.30.565.10">
    <property type="entry name" value="Histidine kinase-like ATPase, C-terminal domain"/>
    <property type="match status" value="1"/>
</dbReference>
<dbReference type="GO" id="GO:0004673">
    <property type="term" value="F:protein histidine kinase activity"/>
    <property type="evidence" value="ECO:0007669"/>
    <property type="project" value="UniProtKB-EC"/>
</dbReference>
<reference evidence="12 13" key="1">
    <citation type="submission" date="2018-08" db="EMBL/GenBank/DDBJ databases">
        <title>Henriciella mobilis sp. nov., isolated from seawater.</title>
        <authorList>
            <person name="Cheng H."/>
            <person name="Wu Y.-H."/>
            <person name="Xu X.-W."/>
            <person name="Guo L.-L."/>
        </authorList>
    </citation>
    <scope>NUCLEOTIDE SEQUENCE [LARGE SCALE GENOMIC DNA]</scope>
    <source>
        <strain evidence="12 13">JN25</strain>
    </source>
</reference>
<organism evidence="12 13">
    <name type="scientific">Henriciella mobilis</name>
    <dbReference type="NCBI Taxonomy" id="2305467"/>
    <lineage>
        <taxon>Bacteria</taxon>
        <taxon>Pseudomonadati</taxon>
        <taxon>Pseudomonadota</taxon>
        <taxon>Alphaproteobacteria</taxon>
        <taxon>Hyphomonadales</taxon>
        <taxon>Hyphomonadaceae</taxon>
        <taxon>Henriciella</taxon>
    </lineage>
</organism>
<comment type="catalytic activity">
    <reaction evidence="1">
        <text>ATP + protein L-histidine = ADP + protein N-phospho-L-histidine.</text>
        <dbReference type="EC" id="2.7.13.3"/>
    </reaction>
</comment>
<dbReference type="Pfam" id="PF02518">
    <property type="entry name" value="HATPase_c"/>
    <property type="match status" value="1"/>
</dbReference>
<dbReference type="SUPFAM" id="SSF55874">
    <property type="entry name" value="ATPase domain of HSP90 chaperone/DNA topoisomerase II/histidine kinase"/>
    <property type="match status" value="1"/>
</dbReference>
<feature type="domain" description="Histidine kinase" evidence="10">
    <location>
        <begin position="370"/>
        <end position="565"/>
    </location>
</feature>
<proteinExistence type="predicted"/>
<evidence type="ECO:0000256" key="2">
    <source>
        <dbReference type="ARBA" id="ARBA00004370"/>
    </source>
</evidence>
<sequence length="573" mass="62876">MTSRQTPTTDEKSKRGSLRLRLLFTIAAALTPILIFAGFRSYLNAQDSMAERRNQLIEIADRAIDEIEQVLSTVDTLEQIYLPDLARGECSAVYETLAPRIPQLSNIVAFDAGGKVTCSAVGQSSGTVAQPSAFAELKAGKPSVRTDAFFGPRSQAWLFSVLRRIDDENGEFAGAVAFPLRTDELVRTIRLTNLPEDVELAISDGDGQVFGSARIVAVNEDWIEQSTGDPDGVLFVTPTRQFGSLDVVVRSIVDDRMYAIISRPSPGLFSEFSLQPIESVGIPLLSFSLALLAAWLAVDGLVLKWLARLRRLALIYGEGHYNFRIGNEFENAPDEIADFAHSFDRMANRISERDASLRAAITTRDAAVKEIHHRVKNNLQIVASFLNLQRRQVKDSAAREVISAARHRIDALSIVHQTLYQHERLETVHMQPFLEALLSHLAGALGMDETGVRIDSEIAEIDRPADDAIPIALFILEAVTNATKYAFSGHGGVITIRLYEDADEIVLDVIDDGDGVDLDASADNGSTGLGSRLMTAFAKQLRGSIKTSSKPGEGFRVELRMPALPPEKKETNF</sequence>
<dbReference type="PRINTS" id="PR00344">
    <property type="entry name" value="BCTRLSENSOR"/>
</dbReference>
<dbReference type="PROSITE" id="PS50109">
    <property type="entry name" value="HIS_KIN"/>
    <property type="match status" value="1"/>
</dbReference>
<evidence type="ECO:0000259" key="11">
    <source>
        <dbReference type="PROSITE" id="PS50885"/>
    </source>
</evidence>
<comment type="subcellular location">
    <subcellularLocation>
        <location evidence="2">Membrane</location>
    </subcellularLocation>
</comment>
<dbReference type="GO" id="GO:0016020">
    <property type="term" value="C:membrane"/>
    <property type="evidence" value="ECO:0007669"/>
    <property type="project" value="UniProtKB-SubCell"/>
</dbReference>
<keyword evidence="7" id="KW-0418">Kinase</keyword>
<dbReference type="SMART" id="SM00387">
    <property type="entry name" value="HATPase_c"/>
    <property type="match status" value="1"/>
</dbReference>
<name>A0A399RJ26_9PROT</name>
<dbReference type="InterPro" id="IPR036890">
    <property type="entry name" value="HATPase_C_sf"/>
</dbReference>
<dbReference type="RefSeq" id="WP_119376226.1">
    <property type="nucleotide sequence ID" value="NZ_QWFX01000010.1"/>
</dbReference>
<accession>A0A399RJ26</accession>
<keyword evidence="6" id="KW-0547">Nucleotide-binding</keyword>
<keyword evidence="9" id="KW-1133">Transmembrane helix</keyword>
<dbReference type="EMBL" id="QWFX01000010">
    <property type="protein sequence ID" value="RIJ29719.1"/>
    <property type="molecule type" value="Genomic_DNA"/>
</dbReference>
<dbReference type="InterPro" id="IPR005467">
    <property type="entry name" value="His_kinase_dom"/>
</dbReference>
<evidence type="ECO:0000313" key="12">
    <source>
        <dbReference type="EMBL" id="RIJ29719.1"/>
    </source>
</evidence>
<gene>
    <name evidence="12" type="ORF">D1223_09605</name>
</gene>
<dbReference type="InterPro" id="IPR003594">
    <property type="entry name" value="HATPase_dom"/>
</dbReference>
<dbReference type="GO" id="GO:0007165">
    <property type="term" value="P:signal transduction"/>
    <property type="evidence" value="ECO:0007669"/>
    <property type="project" value="InterPro"/>
</dbReference>
<dbReference type="OrthoDB" id="9767435at2"/>
<feature type="transmembrane region" description="Helical" evidence="9">
    <location>
        <begin position="20"/>
        <end position="43"/>
    </location>
</feature>
<evidence type="ECO:0000256" key="7">
    <source>
        <dbReference type="ARBA" id="ARBA00022777"/>
    </source>
</evidence>
<dbReference type="Pfam" id="PF07568">
    <property type="entry name" value="HisKA_2"/>
    <property type="match status" value="1"/>
</dbReference>
<dbReference type="InterPro" id="IPR004358">
    <property type="entry name" value="Sig_transdc_His_kin-like_C"/>
</dbReference>
<dbReference type="PANTHER" id="PTHR41523:SF8">
    <property type="entry name" value="ETHYLENE RESPONSE SENSOR PROTEIN"/>
    <property type="match status" value="1"/>
</dbReference>
<keyword evidence="4" id="KW-0597">Phosphoprotein</keyword>
<evidence type="ECO:0000259" key="10">
    <source>
        <dbReference type="PROSITE" id="PS50109"/>
    </source>
</evidence>
<keyword evidence="9" id="KW-0812">Transmembrane</keyword>
<dbReference type="EC" id="2.7.13.3" evidence="3"/>
<feature type="domain" description="HAMP" evidence="11">
    <location>
        <begin position="300"/>
        <end position="355"/>
    </location>
</feature>
<keyword evidence="13" id="KW-1185">Reference proteome</keyword>
<protein>
    <recommendedName>
        <fullName evidence="3">histidine kinase</fullName>
        <ecNumber evidence="3">2.7.13.3</ecNumber>
    </recommendedName>
</protein>
<dbReference type="PANTHER" id="PTHR41523">
    <property type="entry name" value="TWO-COMPONENT SYSTEM SENSOR PROTEIN"/>
    <property type="match status" value="1"/>
</dbReference>
<evidence type="ECO:0000256" key="6">
    <source>
        <dbReference type="ARBA" id="ARBA00022741"/>
    </source>
</evidence>
<evidence type="ECO:0000256" key="9">
    <source>
        <dbReference type="SAM" id="Phobius"/>
    </source>
</evidence>
<dbReference type="GO" id="GO:0005524">
    <property type="term" value="F:ATP binding"/>
    <property type="evidence" value="ECO:0007669"/>
    <property type="project" value="UniProtKB-KW"/>
</dbReference>
<evidence type="ECO:0000256" key="3">
    <source>
        <dbReference type="ARBA" id="ARBA00012438"/>
    </source>
</evidence>
<evidence type="ECO:0000256" key="8">
    <source>
        <dbReference type="ARBA" id="ARBA00022840"/>
    </source>
</evidence>
<dbReference type="Proteomes" id="UP000266385">
    <property type="component" value="Unassembled WGS sequence"/>
</dbReference>
<evidence type="ECO:0000256" key="5">
    <source>
        <dbReference type="ARBA" id="ARBA00022679"/>
    </source>
</evidence>
<evidence type="ECO:0000313" key="13">
    <source>
        <dbReference type="Proteomes" id="UP000266385"/>
    </source>
</evidence>
<evidence type="ECO:0000256" key="4">
    <source>
        <dbReference type="ARBA" id="ARBA00022553"/>
    </source>
</evidence>
<comment type="caution">
    <text evidence="12">The sequence shown here is derived from an EMBL/GenBank/DDBJ whole genome shotgun (WGS) entry which is preliminary data.</text>
</comment>
<dbReference type="CDD" id="cd06225">
    <property type="entry name" value="HAMP"/>
    <property type="match status" value="1"/>
</dbReference>
<evidence type="ECO:0000256" key="1">
    <source>
        <dbReference type="ARBA" id="ARBA00000085"/>
    </source>
</evidence>